<reference evidence="4" key="1">
    <citation type="journal article" date="2015" name="PLoS Genet.">
        <title>The dynamic genome and transcriptome of the human fungal pathogen Blastomyces and close relative Emmonsia.</title>
        <authorList>
            <person name="Munoz J.F."/>
            <person name="Gauthier G.M."/>
            <person name="Desjardins C.A."/>
            <person name="Gallo J.E."/>
            <person name="Holder J."/>
            <person name="Sullivan T.D."/>
            <person name="Marty A.J."/>
            <person name="Carmen J.C."/>
            <person name="Chen Z."/>
            <person name="Ding L."/>
            <person name="Gujja S."/>
            <person name="Magrini V."/>
            <person name="Misas E."/>
            <person name="Mitreva M."/>
            <person name="Priest M."/>
            <person name="Saif S."/>
            <person name="Whiston E.A."/>
            <person name="Young S."/>
            <person name="Zeng Q."/>
            <person name="Goldman W.E."/>
            <person name="Mardis E.R."/>
            <person name="Taylor J.W."/>
            <person name="McEwen J.G."/>
            <person name="Clay O.K."/>
            <person name="Klein B.S."/>
            <person name="Cuomo C.A."/>
        </authorList>
    </citation>
    <scope>NUCLEOTIDE SEQUENCE [LARGE SCALE GENOMIC DNA]</scope>
    <source>
        <strain evidence="4">UAMH 139</strain>
    </source>
</reference>
<dbReference type="InterPro" id="IPR002885">
    <property type="entry name" value="PPR_rpt"/>
</dbReference>
<name>A0A0H1B6G3_9EURO</name>
<protein>
    <recommendedName>
        <fullName evidence="5">Pentatricopeptide repeat protein</fullName>
    </recommendedName>
</protein>
<keyword evidence="4" id="KW-1185">Reference proteome</keyword>
<proteinExistence type="predicted"/>
<evidence type="ECO:0000256" key="1">
    <source>
        <dbReference type="ARBA" id="ARBA00022737"/>
    </source>
</evidence>
<dbReference type="Pfam" id="PF13812">
    <property type="entry name" value="PPR_3"/>
    <property type="match status" value="1"/>
</dbReference>
<dbReference type="PANTHER" id="PTHR47942">
    <property type="entry name" value="TETRATRICOPEPTIDE REPEAT (TPR)-LIKE SUPERFAMILY PROTEIN-RELATED"/>
    <property type="match status" value="1"/>
</dbReference>
<evidence type="ECO:0000313" key="4">
    <source>
        <dbReference type="Proteomes" id="UP000053573"/>
    </source>
</evidence>
<dbReference type="Proteomes" id="UP000053573">
    <property type="component" value="Unassembled WGS sequence"/>
</dbReference>
<evidence type="ECO:0008006" key="5">
    <source>
        <dbReference type="Google" id="ProtNLM"/>
    </source>
</evidence>
<dbReference type="OrthoDB" id="185373at2759"/>
<dbReference type="EMBL" id="LDEV01002929">
    <property type="protein sequence ID" value="KLJ07029.1"/>
    <property type="molecule type" value="Genomic_DNA"/>
</dbReference>
<dbReference type="AlphaFoldDB" id="A0A0H1B6G3"/>
<feature type="region of interest" description="Disordered" evidence="2">
    <location>
        <begin position="844"/>
        <end position="888"/>
    </location>
</feature>
<sequence>MLARPCSVYHCEHHGSQARKRLSIRHPTFRREVILPRYVTRYHHNRARVRYENVQDRDILCPRSAEQGLLSSLFSVRRLQFRNPASQTRHLPDAPAIPYMGRIPLQRGFTTSCLFNSAIQRRLSTSLPTTVSETSNIYQLDQETYGNQNISLENSRFGAGAENPPKFPVERAVSQNSSQKPNTEGSNGGAAQIFPTSGSPMRSTFRELINKTIASTARKTRRHLIPSQYHYEYSVRSKCLYIETLIHPDWNENFGVVFSHKVRGENMATVWDKLKLDHEEEALEWLTAVDWTAEDPTHLARKWSRLHRQQKETLWPPIALWLLLNSPRASLAFLLATDVFPAPPFSMVAKCFLYLDAFHHGELTRDERSKQYYHEALRTCLNPDKWPVLKAYERGIRLFLKRSAPEDLNKALSTIIDRRIFIGFETATYLMDLFTKQQDIPRALSSLGLITDTPNYTRFLSDPRVQQRCCKLLTLDYVIEENDERYFRILPEILRIGVPLNQPMLNIIYRNALKQKVPASVPHVLHEMGEKGIPPDSYTYISLLDDAVSRRDLQHLDVIIREISSQESLRKNPFITSKLLHVFYSLDRVNPDEGWGDADVFGRMLNIYSAAHDIQPLVDLGIVRVDEFPLEERERSGNPPPSSHALVIMIAAFLRMQNARRVINSTFDRFISFRDQGHESFGPLAESDYIYNVFLQEFARRHSGRMVNCVRVLDKMLQPLPPTAVLRSQNNRQLEQAKPTVQTWTIILTAFIRDRHPNAIEKIRNTMQEQGLKFNEVTWNVAVAGFSTMQMVDATANAVNAMMKEGWALDEYTLNSMGWIQDRDRLLALVDNVAAKIPGHANRRLAEGEGPSEPVEIEGYHEASEREEEYDEPVERQENAEMIDESPS</sequence>
<feature type="region of interest" description="Disordered" evidence="2">
    <location>
        <begin position="155"/>
        <end position="196"/>
    </location>
</feature>
<accession>A0A0H1B6G3</accession>
<feature type="compositionally biased region" description="Polar residues" evidence="2">
    <location>
        <begin position="173"/>
        <end position="185"/>
    </location>
</feature>
<dbReference type="InterPro" id="IPR011990">
    <property type="entry name" value="TPR-like_helical_dom_sf"/>
</dbReference>
<dbReference type="InterPro" id="IPR051222">
    <property type="entry name" value="PPR/CCM1_RNA-binding"/>
</dbReference>
<evidence type="ECO:0000256" key="2">
    <source>
        <dbReference type="SAM" id="MobiDB-lite"/>
    </source>
</evidence>
<organism evidence="3 4">
    <name type="scientific">Blastomyces silverae</name>
    <dbReference type="NCBI Taxonomy" id="2060906"/>
    <lineage>
        <taxon>Eukaryota</taxon>
        <taxon>Fungi</taxon>
        <taxon>Dikarya</taxon>
        <taxon>Ascomycota</taxon>
        <taxon>Pezizomycotina</taxon>
        <taxon>Eurotiomycetes</taxon>
        <taxon>Eurotiomycetidae</taxon>
        <taxon>Onygenales</taxon>
        <taxon>Ajellomycetaceae</taxon>
        <taxon>Blastomyces</taxon>
    </lineage>
</organism>
<dbReference type="Gene3D" id="1.25.40.10">
    <property type="entry name" value="Tetratricopeptide repeat domain"/>
    <property type="match status" value="1"/>
</dbReference>
<gene>
    <name evidence="3" type="ORF">EMPG_17483</name>
</gene>
<comment type="caution">
    <text evidence="3">The sequence shown here is derived from an EMBL/GenBank/DDBJ whole genome shotgun (WGS) entry which is preliminary data.</text>
</comment>
<evidence type="ECO:0000313" key="3">
    <source>
        <dbReference type="EMBL" id="KLJ07029.1"/>
    </source>
</evidence>
<keyword evidence="1" id="KW-0677">Repeat</keyword>
<dbReference type="STRING" id="2060906.A0A0H1B6G3"/>